<evidence type="ECO:0000256" key="1">
    <source>
        <dbReference type="SAM" id="Phobius"/>
    </source>
</evidence>
<organism evidence="2 3">
    <name type="scientific">Penicillium argentinense</name>
    <dbReference type="NCBI Taxonomy" id="1131581"/>
    <lineage>
        <taxon>Eukaryota</taxon>
        <taxon>Fungi</taxon>
        <taxon>Dikarya</taxon>
        <taxon>Ascomycota</taxon>
        <taxon>Pezizomycotina</taxon>
        <taxon>Eurotiomycetes</taxon>
        <taxon>Eurotiomycetidae</taxon>
        <taxon>Eurotiales</taxon>
        <taxon>Aspergillaceae</taxon>
        <taxon>Penicillium</taxon>
    </lineage>
</organism>
<sequence>MRVFEDSVHSALRRLQDYGKRFVGTEQQARQVRSSLQEVLINDEDMAMINADVIAEWASSLLGEDNHMVDTIQSVFDIRNNEIMTLKRAQLKTWMLGFAVSTFVTGLFGINVIISFEESYPAFAQLASGCTVETIGVARVGMRKLAKFRRSQL</sequence>
<dbReference type="OrthoDB" id="10251508at2759"/>
<dbReference type="RefSeq" id="XP_056472970.1">
    <property type="nucleotide sequence ID" value="XM_056622164.1"/>
</dbReference>
<protein>
    <submittedName>
        <fullName evidence="2">Magnesium transporter MRS2/LPE10</fullName>
    </submittedName>
</protein>
<keyword evidence="1" id="KW-0472">Membrane</keyword>
<keyword evidence="1" id="KW-1133">Transmembrane helix</keyword>
<feature type="transmembrane region" description="Helical" evidence="1">
    <location>
        <begin position="122"/>
        <end position="142"/>
    </location>
</feature>
<feature type="transmembrane region" description="Helical" evidence="1">
    <location>
        <begin position="94"/>
        <end position="116"/>
    </location>
</feature>
<keyword evidence="1" id="KW-0812">Transmembrane</keyword>
<reference evidence="2" key="1">
    <citation type="submission" date="2022-11" db="EMBL/GenBank/DDBJ databases">
        <authorList>
            <person name="Petersen C."/>
        </authorList>
    </citation>
    <scope>NUCLEOTIDE SEQUENCE</scope>
    <source>
        <strain evidence="2">IBT 30761</strain>
    </source>
</reference>
<accession>A0A9W9K2R8</accession>
<dbReference type="AlphaFoldDB" id="A0A9W9K2R8"/>
<dbReference type="Proteomes" id="UP001149074">
    <property type="component" value="Unassembled WGS sequence"/>
</dbReference>
<evidence type="ECO:0000313" key="2">
    <source>
        <dbReference type="EMBL" id="KAJ5090989.1"/>
    </source>
</evidence>
<gene>
    <name evidence="2" type="ORF">N7532_009673</name>
</gene>
<reference evidence="2" key="2">
    <citation type="journal article" date="2023" name="IMA Fungus">
        <title>Comparative genomic study of the Penicillium genus elucidates a diverse pangenome and 15 lateral gene transfer events.</title>
        <authorList>
            <person name="Petersen C."/>
            <person name="Sorensen T."/>
            <person name="Nielsen M.R."/>
            <person name="Sondergaard T.E."/>
            <person name="Sorensen J.L."/>
            <person name="Fitzpatrick D.A."/>
            <person name="Frisvad J.C."/>
            <person name="Nielsen K.L."/>
        </authorList>
    </citation>
    <scope>NUCLEOTIDE SEQUENCE</scope>
    <source>
        <strain evidence="2">IBT 30761</strain>
    </source>
</reference>
<keyword evidence="3" id="KW-1185">Reference proteome</keyword>
<evidence type="ECO:0000313" key="3">
    <source>
        <dbReference type="Proteomes" id="UP001149074"/>
    </source>
</evidence>
<name>A0A9W9K2R8_9EURO</name>
<dbReference type="EMBL" id="JAPQKI010000009">
    <property type="protein sequence ID" value="KAJ5090989.1"/>
    <property type="molecule type" value="Genomic_DNA"/>
</dbReference>
<comment type="caution">
    <text evidence="2">The sequence shown here is derived from an EMBL/GenBank/DDBJ whole genome shotgun (WGS) entry which is preliminary data.</text>
</comment>
<dbReference type="GeneID" id="81361143"/>
<proteinExistence type="predicted"/>